<dbReference type="Proteomes" id="UP000050761">
    <property type="component" value="Unassembled WGS sequence"/>
</dbReference>
<name>A0A183GD52_HELPZ</name>
<dbReference type="AlphaFoldDB" id="A0A183GD52"/>
<protein>
    <submittedName>
        <fullName evidence="3">DUF1758 domain-containing protein</fullName>
    </submittedName>
</protein>
<accession>A0A183GD52</accession>
<reference evidence="1 2" key="1">
    <citation type="submission" date="2018-11" db="EMBL/GenBank/DDBJ databases">
        <authorList>
            <consortium name="Pathogen Informatics"/>
        </authorList>
    </citation>
    <scope>NUCLEOTIDE SEQUENCE [LARGE SCALE GENOMIC DNA]</scope>
</reference>
<accession>A0A3P8F311</accession>
<proteinExistence type="predicted"/>
<sequence length="154" mass="17174">MGELQETFNSNELRVTLKDNHGFGKLHSLPVFTKDKLTSITKTAELSRIDKYFIKKENITIAQQGLFSRKVLPDIIIGQDLLNKVIDHETSVIKLPSGLILTPTIFGYTISGASDKTAILTKNSTSECSSLIIATPSLTAKDDYKENIKHLYEF</sequence>
<gene>
    <name evidence="1" type="ORF">HPBE_LOCUS20148</name>
</gene>
<reference evidence="3" key="2">
    <citation type="submission" date="2019-09" db="UniProtKB">
        <authorList>
            <consortium name="WormBaseParasite"/>
        </authorList>
    </citation>
    <scope>IDENTIFICATION</scope>
</reference>
<evidence type="ECO:0000313" key="2">
    <source>
        <dbReference type="Proteomes" id="UP000050761"/>
    </source>
</evidence>
<keyword evidence="2" id="KW-1185">Reference proteome</keyword>
<dbReference type="OrthoDB" id="5863279at2759"/>
<evidence type="ECO:0000313" key="3">
    <source>
        <dbReference type="WBParaSite" id="HPBE_0002014901-mRNA-1"/>
    </source>
</evidence>
<dbReference type="WBParaSite" id="HPBE_0002014901-mRNA-1">
    <property type="protein sequence ID" value="HPBE_0002014901-mRNA-1"/>
    <property type="gene ID" value="HPBE_0002014901"/>
</dbReference>
<organism evidence="2 3">
    <name type="scientific">Heligmosomoides polygyrus</name>
    <name type="common">Parasitic roundworm</name>
    <dbReference type="NCBI Taxonomy" id="6339"/>
    <lineage>
        <taxon>Eukaryota</taxon>
        <taxon>Metazoa</taxon>
        <taxon>Ecdysozoa</taxon>
        <taxon>Nematoda</taxon>
        <taxon>Chromadorea</taxon>
        <taxon>Rhabditida</taxon>
        <taxon>Rhabditina</taxon>
        <taxon>Rhabditomorpha</taxon>
        <taxon>Strongyloidea</taxon>
        <taxon>Heligmosomidae</taxon>
        <taxon>Heligmosomoides</taxon>
    </lineage>
</organism>
<dbReference type="EMBL" id="UZAH01031900">
    <property type="protein sequence ID" value="VDP18469.1"/>
    <property type="molecule type" value="Genomic_DNA"/>
</dbReference>
<evidence type="ECO:0000313" key="1">
    <source>
        <dbReference type="EMBL" id="VDP18469.1"/>
    </source>
</evidence>